<evidence type="ECO:0000256" key="4">
    <source>
        <dbReference type="ARBA" id="ARBA00022692"/>
    </source>
</evidence>
<evidence type="ECO:0000256" key="2">
    <source>
        <dbReference type="ARBA" id="ARBA00009784"/>
    </source>
</evidence>
<feature type="transmembrane region" description="Helical" evidence="7">
    <location>
        <begin position="177"/>
        <end position="197"/>
    </location>
</feature>
<feature type="transmembrane region" description="Helical" evidence="7">
    <location>
        <begin position="143"/>
        <end position="165"/>
    </location>
</feature>
<keyword evidence="5 7" id="KW-1133">Transmembrane helix</keyword>
<feature type="transmembrane region" description="Helical" evidence="7">
    <location>
        <begin position="42"/>
        <end position="62"/>
    </location>
</feature>
<proteinExistence type="inferred from homology"/>
<organism evidence="8 9">
    <name type="scientific">Novipirellula herctigrandis</name>
    <dbReference type="NCBI Taxonomy" id="2527986"/>
    <lineage>
        <taxon>Bacteria</taxon>
        <taxon>Pseudomonadati</taxon>
        <taxon>Planctomycetota</taxon>
        <taxon>Planctomycetia</taxon>
        <taxon>Pirellulales</taxon>
        <taxon>Pirellulaceae</taxon>
        <taxon>Novipirellula</taxon>
    </lineage>
</organism>
<dbReference type="RefSeq" id="WP_419194927.1">
    <property type="nucleotide sequence ID" value="NZ_SJPJ01000001.1"/>
</dbReference>
<keyword evidence="4 7" id="KW-0812">Transmembrane</keyword>
<keyword evidence="6 7" id="KW-0472">Membrane</keyword>
<dbReference type="Proteomes" id="UP000315010">
    <property type="component" value="Unassembled WGS sequence"/>
</dbReference>
<dbReference type="GO" id="GO:0005886">
    <property type="term" value="C:plasma membrane"/>
    <property type="evidence" value="ECO:0007669"/>
    <property type="project" value="UniProtKB-SubCell"/>
</dbReference>
<sequence>MDWNFLTQAVTAMLVITAPPDPAKILLFNSIVDESRQSRMAAAIKVALIVAGILGGAALGGAEFAELLGINLDVFSVVGGIVVAGMGFEMLYGGKRSKAQGQEATEQDAEEEGGLIMPLAIPLIAGPGAIVTSVTISTSNDDGMVAALIGSAAVALMTFISFRFLGGLLSKLSDRATALMLRLGGMLLATIGLQMLLGGLKNFFAT</sequence>
<evidence type="ECO:0000256" key="1">
    <source>
        <dbReference type="ARBA" id="ARBA00004651"/>
    </source>
</evidence>
<comment type="caution">
    <text evidence="8">The sequence shown here is derived from an EMBL/GenBank/DDBJ whole genome shotgun (WGS) entry which is preliminary data.</text>
</comment>
<evidence type="ECO:0000256" key="7">
    <source>
        <dbReference type="RuleBase" id="RU362048"/>
    </source>
</evidence>
<dbReference type="PANTHER" id="PTHR33508:SF1">
    <property type="entry name" value="UPF0056 MEMBRANE PROTEIN YHCE"/>
    <property type="match status" value="1"/>
</dbReference>
<evidence type="ECO:0000256" key="6">
    <source>
        <dbReference type="ARBA" id="ARBA00023136"/>
    </source>
</evidence>
<dbReference type="AlphaFoldDB" id="A0A5C5ZAZ4"/>
<evidence type="ECO:0000313" key="9">
    <source>
        <dbReference type="Proteomes" id="UP000315010"/>
    </source>
</evidence>
<dbReference type="EMBL" id="SJPJ01000001">
    <property type="protein sequence ID" value="TWT84549.1"/>
    <property type="molecule type" value="Genomic_DNA"/>
</dbReference>
<keyword evidence="9" id="KW-1185">Reference proteome</keyword>
<gene>
    <name evidence="8" type="ORF">CA13_60290</name>
</gene>
<evidence type="ECO:0000256" key="5">
    <source>
        <dbReference type="ARBA" id="ARBA00022989"/>
    </source>
</evidence>
<accession>A0A5C5ZAZ4</accession>
<name>A0A5C5ZAZ4_9BACT</name>
<feature type="transmembrane region" description="Helical" evidence="7">
    <location>
        <begin position="115"/>
        <end position="137"/>
    </location>
</feature>
<dbReference type="InterPro" id="IPR002771">
    <property type="entry name" value="Multi_antbiot-R_MarC"/>
</dbReference>
<comment type="subcellular location">
    <subcellularLocation>
        <location evidence="1 7">Cell membrane</location>
        <topology evidence="1 7">Multi-pass membrane protein</topology>
    </subcellularLocation>
</comment>
<dbReference type="Pfam" id="PF01914">
    <property type="entry name" value="MarC"/>
    <property type="match status" value="1"/>
</dbReference>
<reference evidence="8 9" key="1">
    <citation type="submission" date="2019-02" db="EMBL/GenBank/DDBJ databases">
        <title>Deep-cultivation of Planctomycetes and their phenomic and genomic characterization uncovers novel biology.</title>
        <authorList>
            <person name="Wiegand S."/>
            <person name="Jogler M."/>
            <person name="Boedeker C."/>
            <person name="Pinto D."/>
            <person name="Vollmers J."/>
            <person name="Rivas-Marin E."/>
            <person name="Kohn T."/>
            <person name="Peeters S.H."/>
            <person name="Heuer A."/>
            <person name="Rast P."/>
            <person name="Oberbeckmann S."/>
            <person name="Bunk B."/>
            <person name="Jeske O."/>
            <person name="Meyerdierks A."/>
            <person name="Storesund J.E."/>
            <person name="Kallscheuer N."/>
            <person name="Luecker S."/>
            <person name="Lage O.M."/>
            <person name="Pohl T."/>
            <person name="Merkel B.J."/>
            <person name="Hornburger P."/>
            <person name="Mueller R.-W."/>
            <person name="Bruemmer F."/>
            <person name="Labrenz M."/>
            <person name="Spormann A.M."/>
            <person name="Op Den Camp H."/>
            <person name="Overmann J."/>
            <person name="Amann R."/>
            <person name="Jetten M.S.M."/>
            <person name="Mascher T."/>
            <person name="Medema M.H."/>
            <person name="Devos D.P."/>
            <person name="Kaster A.-K."/>
            <person name="Ovreas L."/>
            <person name="Rohde M."/>
            <person name="Galperin M.Y."/>
            <person name="Jogler C."/>
        </authorList>
    </citation>
    <scope>NUCLEOTIDE SEQUENCE [LARGE SCALE GENOMIC DNA]</scope>
    <source>
        <strain evidence="8 9">CA13</strain>
    </source>
</reference>
<evidence type="ECO:0000313" key="8">
    <source>
        <dbReference type="EMBL" id="TWT84549.1"/>
    </source>
</evidence>
<dbReference type="PANTHER" id="PTHR33508">
    <property type="entry name" value="UPF0056 MEMBRANE PROTEIN YHCE"/>
    <property type="match status" value="1"/>
</dbReference>
<feature type="transmembrane region" description="Helical" evidence="7">
    <location>
        <begin position="74"/>
        <end position="94"/>
    </location>
</feature>
<protein>
    <recommendedName>
        <fullName evidence="7">UPF0056 membrane protein</fullName>
    </recommendedName>
</protein>
<comment type="similarity">
    <text evidence="2 7">Belongs to the UPF0056 (MarC) family.</text>
</comment>
<comment type="caution">
    <text evidence="7">Lacks conserved residue(s) required for the propagation of feature annotation.</text>
</comment>
<evidence type="ECO:0000256" key="3">
    <source>
        <dbReference type="ARBA" id="ARBA00022475"/>
    </source>
</evidence>
<keyword evidence="3" id="KW-1003">Cell membrane</keyword>